<dbReference type="RefSeq" id="WP_072783447.1">
    <property type="nucleotide sequence ID" value="NZ_CP045292.1"/>
</dbReference>
<dbReference type="STRING" id="683124.SAMN05444337_1412"/>
<dbReference type="AlphaFoldDB" id="A0A1M6H2L3"/>
<reference evidence="3" key="1">
    <citation type="submission" date="2016-11" db="EMBL/GenBank/DDBJ databases">
        <authorList>
            <person name="Varghese N."/>
            <person name="Submissions S."/>
        </authorList>
    </citation>
    <scope>NUCLEOTIDE SEQUENCE [LARGE SCALE GENOMIC DNA]</scope>
    <source>
        <strain evidence="3">DSM 22807</strain>
    </source>
</reference>
<dbReference type="Proteomes" id="UP000184232">
    <property type="component" value="Unassembled WGS sequence"/>
</dbReference>
<dbReference type="InterPro" id="IPR043732">
    <property type="entry name" value="DUF5675"/>
</dbReference>
<dbReference type="EMBL" id="FQZH01000002">
    <property type="protein sequence ID" value="SHJ16431.1"/>
    <property type="molecule type" value="Genomic_DNA"/>
</dbReference>
<dbReference type="Pfam" id="PF18925">
    <property type="entry name" value="DUF5675"/>
    <property type="match status" value="1"/>
</dbReference>
<accession>A0A1M6H2L3</accession>
<evidence type="ECO:0000259" key="1">
    <source>
        <dbReference type="Pfam" id="PF18925"/>
    </source>
</evidence>
<organism evidence="2 3">
    <name type="scientific">Flavobacterium haoranii</name>
    <dbReference type="NCBI Taxonomy" id="683124"/>
    <lineage>
        <taxon>Bacteria</taxon>
        <taxon>Pseudomonadati</taxon>
        <taxon>Bacteroidota</taxon>
        <taxon>Flavobacteriia</taxon>
        <taxon>Flavobacteriales</taxon>
        <taxon>Flavobacteriaceae</taxon>
        <taxon>Flavobacterium</taxon>
    </lineage>
</organism>
<evidence type="ECO:0000313" key="3">
    <source>
        <dbReference type="Proteomes" id="UP000184232"/>
    </source>
</evidence>
<dbReference type="OrthoDB" id="1036575at2"/>
<feature type="domain" description="DUF5675" evidence="1">
    <location>
        <begin position="4"/>
        <end position="131"/>
    </location>
</feature>
<keyword evidence="3" id="KW-1185">Reference proteome</keyword>
<gene>
    <name evidence="2" type="ORF">SAMN05444337_1412</name>
</gene>
<proteinExistence type="predicted"/>
<name>A0A1M6H2L3_9FLAO</name>
<protein>
    <recommendedName>
        <fullName evidence="1">DUF5675 domain-containing protein</fullName>
    </recommendedName>
</protein>
<sequence>METKIIRVAQGKQSTLSQLYINGVFQCYLLEDKIRTEKIKEQTAIPTGTYSLQLNTWGAKNVNYKKAFGKVHEGMIEITGLPNFSYVYIHTGNTIEDTAGCPLCGFGFQLIQGDYRVTQSVMAYQMIYPKLAALAKNKANKISIENNFQF</sequence>
<evidence type="ECO:0000313" key="2">
    <source>
        <dbReference type="EMBL" id="SHJ16431.1"/>
    </source>
</evidence>